<dbReference type="Pfam" id="PF00092">
    <property type="entry name" value="VWA"/>
    <property type="match status" value="1"/>
</dbReference>
<evidence type="ECO:0000313" key="4">
    <source>
        <dbReference type="Proteomes" id="UP000291117"/>
    </source>
</evidence>
<dbReference type="EMBL" id="SJSM01000010">
    <property type="protein sequence ID" value="TCC95037.1"/>
    <property type="molecule type" value="Genomic_DNA"/>
</dbReference>
<name>A0A4R0N6G3_9SPHI</name>
<dbReference type="Gene3D" id="3.40.50.410">
    <property type="entry name" value="von Willebrand factor, type A domain"/>
    <property type="match status" value="1"/>
</dbReference>
<evidence type="ECO:0000259" key="2">
    <source>
        <dbReference type="PROSITE" id="PS50234"/>
    </source>
</evidence>
<sequence>MDEYISFEQIPFGSDDFANNPESRCPCMLLLDTSTSMGGRPIQELNDGIQTLKDELLQDSLASKRVEVAVVTFGPVSLESDFQTVDNFYPKKLTANGDTPIGSAITMGIELINKRKQLYRENGVGYYKPWIILITDGGPTDNWSNAAKMIQEGEQENKFAFFAIGVESANMDVLSKLTVRSPIKLKGLMFREFFLWLSSSMKMVSSKNPGEQTKLLPPTGWADL</sequence>
<dbReference type="SMART" id="SM00327">
    <property type="entry name" value="VWA"/>
    <property type="match status" value="1"/>
</dbReference>
<dbReference type="InterPro" id="IPR002035">
    <property type="entry name" value="VWF_A"/>
</dbReference>
<accession>A0A4R0N6G3</accession>
<feature type="region of interest" description="Disordered" evidence="1">
    <location>
        <begin position="204"/>
        <end position="224"/>
    </location>
</feature>
<dbReference type="OrthoDB" id="9806395at2"/>
<dbReference type="AlphaFoldDB" id="A0A4R0N6G3"/>
<dbReference type="InterPro" id="IPR036465">
    <property type="entry name" value="vWFA_dom_sf"/>
</dbReference>
<proteinExistence type="predicted"/>
<dbReference type="PROSITE" id="PS50234">
    <property type="entry name" value="VWFA"/>
    <property type="match status" value="1"/>
</dbReference>
<gene>
    <name evidence="3" type="ORF">EZ444_16150</name>
</gene>
<dbReference type="PIRSF" id="PIRSF020634">
    <property type="entry name" value="TerY_vWA"/>
    <property type="match status" value="1"/>
</dbReference>
<evidence type="ECO:0000256" key="1">
    <source>
        <dbReference type="SAM" id="MobiDB-lite"/>
    </source>
</evidence>
<feature type="domain" description="VWFA" evidence="2">
    <location>
        <begin position="26"/>
        <end position="204"/>
    </location>
</feature>
<protein>
    <submittedName>
        <fullName evidence="3">VWA domain-containing protein</fullName>
    </submittedName>
</protein>
<dbReference type="RefSeq" id="WP_131610185.1">
    <property type="nucleotide sequence ID" value="NZ_SJSM01000010.1"/>
</dbReference>
<organism evidence="3 4">
    <name type="scientific">Pedobacter hiemivivus</name>
    <dbReference type="NCBI Taxonomy" id="2530454"/>
    <lineage>
        <taxon>Bacteria</taxon>
        <taxon>Pseudomonadati</taxon>
        <taxon>Bacteroidota</taxon>
        <taxon>Sphingobacteriia</taxon>
        <taxon>Sphingobacteriales</taxon>
        <taxon>Sphingobacteriaceae</taxon>
        <taxon>Pedobacter</taxon>
    </lineage>
</organism>
<dbReference type="SUPFAM" id="SSF53300">
    <property type="entry name" value="vWA-like"/>
    <property type="match status" value="1"/>
</dbReference>
<reference evidence="3 4" key="1">
    <citation type="submission" date="2019-02" db="EMBL/GenBank/DDBJ databases">
        <title>Pedobacter sp. RP-3-8 sp. nov., isolated from Arctic soil.</title>
        <authorList>
            <person name="Dahal R.H."/>
        </authorList>
    </citation>
    <scope>NUCLEOTIDE SEQUENCE [LARGE SCALE GENOMIC DNA]</scope>
    <source>
        <strain evidence="3 4">RP-3-8</strain>
    </source>
</reference>
<comment type="caution">
    <text evidence="3">The sequence shown here is derived from an EMBL/GenBank/DDBJ whole genome shotgun (WGS) entry which is preliminary data.</text>
</comment>
<evidence type="ECO:0000313" key="3">
    <source>
        <dbReference type="EMBL" id="TCC95037.1"/>
    </source>
</evidence>
<dbReference type="Proteomes" id="UP000291117">
    <property type="component" value="Unassembled WGS sequence"/>
</dbReference>
<dbReference type="InterPro" id="IPR011392">
    <property type="entry name" value="Tellurite-R_TerY"/>
</dbReference>
<keyword evidence="4" id="KW-1185">Reference proteome</keyword>